<dbReference type="OrthoDB" id="1701699at2759"/>
<evidence type="ECO:0000313" key="2">
    <source>
        <dbReference type="Proteomes" id="UP000077755"/>
    </source>
</evidence>
<dbReference type="EMBL" id="CP093350">
    <property type="protein sequence ID" value="WOH12372.1"/>
    <property type="molecule type" value="Genomic_DNA"/>
</dbReference>
<protein>
    <submittedName>
        <fullName evidence="1">Uncharacterized protein</fullName>
    </submittedName>
</protein>
<gene>
    <name evidence="1" type="ORF">DCAR_0831875</name>
</gene>
<organism evidence="1 2">
    <name type="scientific">Daucus carota subsp. sativus</name>
    <name type="common">Carrot</name>
    <dbReference type="NCBI Taxonomy" id="79200"/>
    <lineage>
        <taxon>Eukaryota</taxon>
        <taxon>Viridiplantae</taxon>
        <taxon>Streptophyta</taxon>
        <taxon>Embryophyta</taxon>
        <taxon>Tracheophyta</taxon>
        <taxon>Spermatophyta</taxon>
        <taxon>Magnoliopsida</taxon>
        <taxon>eudicotyledons</taxon>
        <taxon>Gunneridae</taxon>
        <taxon>Pentapetalae</taxon>
        <taxon>asterids</taxon>
        <taxon>campanulids</taxon>
        <taxon>Apiales</taxon>
        <taxon>Apiaceae</taxon>
        <taxon>Apioideae</taxon>
        <taxon>Scandiceae</taxon>
        <taxon>Daucinae</taxon>
        <taxon>Daucus</taxon>
        <taxon>Daucus sect. Daucus</taxon>
    </lineage>
</organism>
<dbReference type="KEGG" id="dcr:108198368"/>
<evidence type="ECO:0000313" key="1">
    <source>
        <dbReference type="EMBL" id="WOH12372.1"/>
    </source>
</evidence>
<dbReference type="AlphaFoldDB" id="A0A175YMJ8"/>
<reference evidence="1" key="2">
    <citation type="submission" date="2022-03" db="EMBL/GenBank/DDBJ databases">
        <title>Draft title - Genomic analysis of global carrot germplasm unveils the trajectory of domestication and the origin of high carotenoid orange carrot.</title>
        <authorList>
            <person name="Iorizzo M."/>
            <person name="Ellison S."/>
            <person name="Senalik D."/>
            <person name="Macko-Podgorni A."/>
            <person name="Grzebelus D."/>
            <person name="Bostan H."/>
            <person name="Rolling W."/>
            <person name="Curaba J."/>
            <person name="Simon P."/>
        </authorList>
    </citation>
    <scope>NUCLEOTIDE SEQUENCE</scope>
    <source>
        <tissue evidence="1">Leaf</tissue>
    </source>
</reference>
<dbReference type="OMA" id="SAYIRFQ"/>
<dbReference type="Gramene" id="KZM84954">
    <property type="protein sequence ID" value="KZM84954"/>
    <property type="gene ID" value="DCAR_027624"/>
</dbReference>
<dbReference type="GO" id="GO:0048367">
    <property type="term" value="P:shoot system development"/>
    <property type="evidence" value="ECO:0007669"/>
    <property type="project" value="InterPro"/>
</dbReference>
<keyword evidence="2" id="KW-1185">Reference proteome</keyword>
<dbReference type="Pfam" id="PF03087">
    <property type="entry name" value="BPS1"/>
    <property type="match status" value="1"/>
</dbReference>
<dbReference type="Proteomes" id="UP000077755">
    <property type="component" value="Chromosome 8"/>
</dbReference>
<proteinExistence type="predicted"/>
<accession>A0A175YMJ8</accession>
<name>A0A175YMJ8_DAUCS</name>
<reference evidence="1" key="1">
    <citation type="journal article" date="2016" name="Nat. Genet.">
        <title>A high-quality carrot genome assembly provides new insights into carotenoid accumulation and asterid genome evolution.</title>
        <authorList>
            <person name="Iorizzo M."/>
            <person name="Ellison S."/>
            <person name="Senalik D."/>
            <person name="Zeng P."/>
            <person name="Satapoomin P."/>
            <person name="Huang J."/>
            <person name="Bowman M."/>
            <person name="Iovene M."/>
            <person name="Sanseverino W."/>
            <person name="Cavagnaro P."/>
            <person name="Yildiz M."/>
            <person name="Macko-Podgorni A."/>
            <person name="Moranska E."/>
            <person name="Grzebelus E."/>
            <person name="Grzebelus D."/>
            <person name="Ashrafi H."/>
            <person name="Zheng Z."/>
            <person name="Cheng S."/>
            <person name="Spooner D."/>
            <person name="Van Deynze A."/>
            <person name="Simon P."/>
        </authorList>
    </citation>
    <scope>NUCLEOTIDE SEQUENCE</scope>
    <source>
        <tissue evidence="1">Leaf</tissue>
    </source>
</reference>
<dbReference type="PANTHER" id="PTHR33070">
    <property type="entry name" value="OS06G0725500 PROTEIN"/>
    <property type="match status" value="1"/>
</dbReference>
<dbReference type="InterPro" id="IPR004320">
    <property type="entry name" value="BPS1_pln"/>
</dbReference>
<dbReference type="GO" id="GO:0048364">
    <property type="term" value="P:root development"/>
    <property type="evidence" value="ECO:0007669"/>
    <property type="project" value="InterPro"/>
</dbReference>
<dbReference type="PANTHER" id="PTHR33070:SF75">
    <property type="entry name" value="SELECTION_UPKEEP OF INTRAEPITHELIAL T-CELLS PROTEIN"/>
    <property type="match status" value="1"/>
</dbReference>
<sequence length="301" mass="33159">MNCSFGLHPVRSISLPSRLHPTSLKVDTEFDKLKIWEASLPSLEESISGQTILKGLVGLAELYNSVEELLQTSRTQESILHHQDSKVFEEALEGSVTLLDAGSCAKDLLSKMKEHVQGLQSSLRRRGGGSIQQDVNAYTTFRKKAKKDALKCIRLLKRAEGKFVFLPLLELDPHLLMVIRVLRELSSITNVIFRHLLLFLSTPSLLKTKLGGCSLISKLMPVGLVVIEKGKKINNEVGRVDVALCSLSAHARGTGVTDEVRTVQNKLEALAVSIDGLESGIDAAIRRLIQYRVSLLNVLTC</sequence>